<comment type="caution">
    <text evidence="1">The sequence shown here is derived from an EMBL/GenBank/DDBJ whole genome shotgun (WGS) entry which is preliminary data.</text>
</comment>
<evidence type="ECO:0008006" key="3">
    <source>
        <dbReference type="Google" id="ProtNLM"/>
    </source>
</evidence>
<sequence>MRHALSTTDGNTAMMYAGDTPWHGLGTQLDEPATSWEAIEAAGLNYRVDLKPIYTGDGTLIPQRKAVVRDDSRVVLGVVGNSYQPVQNYQSFGFLDSIVADGQLRYHTAGALGKGEKIWMLAKLPGEIRIKDSEDVTEQFLLLSNSHDGSSALRVFFTPIRVVCANTLGLAERRGRGQGVSVVHKGDLAAKVGEAQKILGLATKFYDSVEERINHLANHYPSREQLTGYFERLYPDQDGAKNKRAENVRSELFKLFEEGRGQNIPETKLTTWAAFNAVTEFVDHHRTTRGKTDRDRASSRLESAWFGSGASLKAKAWDEALDLAV</sequence>
<organism evidence="1 2">
    <name type="scientific">Rhodopirellula bahusiensis</name>
    <dbReference type="NCBI Taxonomy" id="2014065"/>
    <lineage>
        <taxon>Bacteria</taxon>
        <taxon>Pseudomonadati</taxon>
        <taxon>Planctomycetota</taxon>
        <taxon>Planctomycetia</taxon>
        <taxon>Pirellulales</taxon>
        <taxon>Pirellulaceae</taxon>
        <taxon>Rhodopirellula</taxon>
    </lineage>
</organism>
<dbReference type="Pfam" id="PF06067">
    <property type="entry name" value="DUF932"/>
    <property type="match status" value="1"/>
</dbReference>
<dbReference type="OrthoDB" id="576140at2"/>
<protein>
    <recommendedName>
        <fullName evidence="3">Alpha/beta hydrolase</fullName>
    </recommendedName>
</protein>
<dbReference type="AlphaFoldDB" id="A0A2G1W5Q3"/>
<reference evidence="1 2" key="1">
    <citation type="submission" date="2017-06" db="EMBL/GenBank/DDBJ databases">
        <title>Description of Rhodopirellula bahusiensis sp. nov.</title>
        <authorList>
            <person name="Kizina J."/>
            <person name="Harder J."/>
        </authorList>
    </citation>
    <scope>NUCLEOTIDE SEQUENCE [LARGE SCALE GENOMIC DNA]</scope>
    <source>
        <strain evidence="1 2">SWK21</strain>
    </source>
</reference>
<dbReference type="Proteomes" id="UP000225740">
    <property type="component" value="Unassembled WGS sequence"/>
</dbReference>
<gene>
    <name evidence="1" type="ORF">CEE69_15255</name>
</gene>
<dbReference type="NCBIfam" id="TIGR03299">
    <property type="entry name" value="LGT_TIGR03299"/>
    <property type="match status" value="1"/>
</dbReference>
<dbReference type="InterPro" id="IPR017686">
    <property type="entry name" value="Phg/plasmid-like_prot"/>
</dbReference>
<dbReference type="InterPro" id="IPR026325">
    <property type="entry name" value="DUF932"/>
</dbReference>
<dbReference type="RefSeq" id="WP_099261519.1">
    <property type="nucleotide sequence ID" value="NZ_NIZW01000011.1"/>
</dbReference>
<evidence type="ECO:0000313" key="1">
    <source>
        <dbReference type="EMBL" id="PHQ34373.1"/>
    </source>
</evidence>
<proteinExistence type="predicted"/>
<name>A0A2G1W5Q3_9BACT</name>
<dbReference type="EMBL" id="NIZW01000011">
    <property type="protein sequence ID" value="PHQ34373.1"/>
    <property type="molecule type" value="Genomic_DNA"/>
</dbReference>
<accession>A0A2G1W5Q3</accession>
<dbReference type="GeneID" id="90609438"/>
<keyword evidence="2" id="KW-1185">Reference proteome</keyword>
<evidence type="ECO:0000313" key="2">
    <source>
        <dbReference type="Proteomes" id="UP000225740"/>
    </source>
</evidence>